<evidence type="ECO:0000256" key="1">
    <source>
        <dbReference type="SAM" id="SignalP"/>
    </source>
</evidence>
<sequence>MLARLVFNIFSLLIMNVFFSACGPHPPRSPMRGCPCRCQGCTGTIPAERMRATCRYPPLPSPWHEIPIAPHTGPWGGPFNTAVDPCSNDH</sequence>
<dbReference type="EMBL" id="HAHL01000155">
    <property type="protein sequence ID" value="SNX34220.1"/>
    <property type="molecule type" value="Transcribed_RNA"/>
</dbReference>
<reference evidence="2" key="2">
    <citation type="submission" date="2019-05" db="EMBL/GenBank/DDBJ databases">
        <title>Unravelling the molecular evolution of spider venoms.</title>
        <authorList>
            <person name="Pineda S."/>
        </authorList>
    </citation>
    <scope>NUCLEOTIDE SEQUENCE</scope>
</reference>
<accession>A0A4Q8K3X0</accession>
<feature type="chain" id="PRO_5036357440" evidence="1">
    <location>
        <begin position="25"/>
        <end position="90"/>
    </location>
</feature>
<reference evidence="2" key="1">
    <citation type="submission" date="2017-05" db="EMBL/GenBank/DDBJ databases">
        <authorList>
            <person name="QRISCLOUD D."/>
        </authorList>
    </citation>
    <scope>NUCLEOTIDE SEQUENCE</scope>
</reference>
<protein>
    <submittedName>
        <fullName evidence="2">U17-Liphistoxin-Lsp1a_1</fullName>
    </submittedName>
</protein>
<dbReference type="AlphaFoldDB" id="A0A4Q8K3X0"/>
<evidence type="ECO:0000313" key="2">
    <source>
        <dbReference type="EMBL" id="SNX34220.1"/>
    </source>
</evidence>
<organism evidence="2">
    <name type="scientific">Liphistius sp. SGP-2016</name>
    <dbReference type="NCBI Taxonomy" id="1905180"/>
    <lineage>
        <taxon>Eukaryota</taxon>
        <taxon>Metazoa</taxon>
        <taxon>Ecdysozoa</taxon>
        <taxon>Arthropoda</taxon>
        <taxon>Chelicerata</taxon>
        <taxon>Arachnida</taxon>
        <taxon>Araneae</taxon>
        <taxon>Mesothelae</taxon>
        <taxon>Liphistiidae</taxon>
        <taxon>Liphistius</taxon>
    </lineage>
</organism>
<feature type="signal peptide" evidence="1">
    <location>
        <begin position="1"/>
        <end position="24"/>
    </location>
</feature>
<proteinExistence type="predicted"/>
<name>A0A4Q8K3X0_9ARAC</name>
<dbReference type="EMBL" id="HAHL01000073">
    <property type="protein sequence ID" value="SNX33337.1"/>
    <property type="molecule type" value="Transcribed_RNA"/>
</dbReference>
<keyword evidence="1" id="KW-0732">Signal</keyword>
<dbReference type="PROSITE" id="PS51257">
    <property type="entry name" value="PROKAR_LIPOPROTEIN"/>
    <property type="match status" value="1"/>
</dbReference>